<feature type="transmembrane region" description="Helical" evidence="1">
    <location>
        <begin position="72"/>
        <end position="91"/>
    </location>
</feature>
<dbReference type="OMA" id="SCFIIFM"/>
<dbReference type="Proteomes" id="UP000005237">
    <property type="component" value="Unassembled WGS sequence"/>
</dbReference>
<accession>A0A8R1E0I7</accession>
<feature type="transmembrane region" description="Helical" evidence="1">
    <location>
        <begin position="187"/>
        <end position="208"/>
    </location>
</feature>
<dbReference type="EnsemblMetazoa" id="CJA16309.1">
    <property type="protein sequence ID" value="CJA16309.1"/>
    <property type="gene ID" value="WBGene00135513"/>
</dbReference>
<evidence type="ECO:0000256" key="1">
    <source>
        <dbReference type="SAM" id="Phobius"/>
    </source>
</evidence>
<keyword evidence="1" id="KW-0472">Membrane</keyword>
<feature type="transmembrane region" description="Helical" evidence="1">
    <location>
        <begin position="129"/>
        <end position="149"/>
    </location>
</feature>
<reference evidence="2" key="2">
    <citation type="submission" date="2022-06" db="UniProtKB">
        <authorList>
            <consortium name="EnsemblMetazoa"/>
        </authorList>
    </citation>
    <scope>IDENTIFICATION</scope>
    <source>
        <strain evidence="2">DF5081</strain>
    </source>
</reference>
<dbReference type="AlphaFoldDB" id="A0A8R1E0I7"/>
<keyword evidence="3" id="KW-1185">Reference proteome</keyword>
<keyword evidence="1" id="KW-1133">Transmembrane helix</keyword>
<evidence type="ECO:0000313" key="3">
    <source>
        <dbReference type="Proteomes" id="UP000005237"/>
    </source>
</evidence>
<feature type="transmembrane region" description="Helical" evidence="1">
    <location>
        <begin position="39"/>
        <end position="60"/>
    </location>
</feature>
<organism evidence="2 3">
    <name type="scientific">Caenorhabditis japonica</name>
    <dbReference type="NCBI Taxonomy" id="281687"/>
    <lineage>
        <taxon>Eukaryota</taxon>
        <taxon>Metazoa</taxon>
        <taxon>Ecdysozoa</taxon>
        <taxon>Nematoda</taxon>
        <taxon>Chromadorea</taxon>
        <taxon>Rhabditida</taxon>
        <taxon>Rhabditina</taxon>
        <taxon>Rhabditomorpha</taxon>
        <taxon>Rhabditoidea</taxon>
        <taxon>Rhabditidae</taxon>
        <taxon>Peloderinae</taxon>
        <taxon>Caenorhabditis</taxon>
    </lineage>
</organism>
<keyword evidence="1" id="KW-0812">Transmembrane</keyword>
<name>A0A8R1E0I7_CAEJA</name>
<proteinExistence type="predicted"/>
<feature type="transmembrane region" description="Helical" evidence="1">
    <location>
        <begin position="98"/>
        <end position="123"/>
    </location>
</feature>
<feature type="transmembrane region" description="Helical" evidence="1">
    <location>
        <begin position="161"/>
        <end position="181"/>
    </location>
</feature>
<protein>
    <submittedName>
        <fullName evidence="2">Uncharacterized protein</fullName>
    </submittedName>
</protein>
<evidence type="ECO:0000313" key="2">
    <source>
        <dbReference type="EnsemblMetazoa" id="CJA16309.1"/>
    </source>
</evidence>
<reference evidence="3" key="1">
    <citation type="submission" date="2010-08" db="EMBL/GenBank/DDBJ databases">
        <authorList>
            <consortium name="Caenorhabditis japonica Sequencing Consortium"/>
            <person name="Wilson R.K."/>
        </authorList>
    </citation>
    <scope>NUCLEOTIDE SEQUENCE [LARGE SCALE GENOMIC DNA]</scope>
    <source>
        <strain evidence="3">DF5081</strain>
    </source>
</reference>
<sequence>MTRISVDSEDEEIFPDESGKMSSVETANTRKKMRYLRKVFAVLALIFLIYAGACMTLFITPGVREFVQQHHSIFYLCVSLPIVSTLLNSFLKRLNFKNALLAAFVGFSLHLLSIFLAFTTISLFFDTEILYFSCFTVFLNLLILVLYTFQSYKFLTPLQMLVLLIAATAPNVLFVELFLAIFDFPYIHVALISLIMTFYIFANLRFFMKNLNSREWPMAIYYVFTRVPL</sequence>